<proteinExistence type="predicted"/>
<reference evidence="1" key="1">
    <citation type="submission" date="2023-06" db="EMBL/GenBank/DDBJ databases">
        <authorList>
            <person name="Kurt Z."/>
        </authorList>
    </citation>
    <scope>NUCLEOTIDE SEQUENCE</scope>
</reference>
<accession>A0AA86UWZ7</accession>
<keyword evidence="3" id="KW-1185">Reference proteome</keyword>
<sequence>MNIVQKSGTYISISSAINILTPIIQNATINDLMVNLSIPYASYQIALIGAIYDTVKFNNYQVAGNYKSSDCIALLTLKLSTASLTITNLSFIPNIFCGADLSSYLISNSYTSTLYITNLAIILGNFSIPQVTNINTSSNSTNYYSFGGIVSYISNTNITAYKIIYDCYQTYQTNYVQNAGLLIGLSANNLSTILLKTICLQQTIISVQDTQFFYEYGIVGFINGNITVQQSQISLSIEGTSFNFFGVIGGLSEQCTQAKVINLITTVFMTVGSDSYGTIAAILGDSRSQQFTIQNVSVSNSNISSKLYQASLIGYNSNCDLIVINTTSINNNITCYQYGAGGFIGYSDNSTITITQSTVQSVQIVSSSYYGVILGYNKVGNTFKITTSQSINNIINGKKYTCLSLTNTWSDDQC</sequence>
<evidence type="ECO:0000313" key="3">
    <source>
        <dbReference type="Proteomes" id="UP001642409"/>
    </source>
</evidence>
<comment type="caution">
    <text evidence="1">The sequence shown here is derived from an EMBL/GenBank/DDBJ whole genome shotgun (WGS) entry which is preliminary data.</text>
</comment>
<organism evidence="1">
    <name type="scientific">Hexamita inflata</name>
    <dbReference type="NCBI Taxonomy" id="28002"/>
    <lineage>
        <taxon>Eukaryota</taxon>
        <taxon>Metamonada</taxon>
        <taxon>Diplomonadida</taxon>
        <taxon>Hexamitidae</taxon>
        <taxon>Hexamitinae</taxon>
        <taxon>Hexamita</taxon>
    </lineage>
</organism>
<dbReference type="Proteomes" id="UP001642409">
    <property type="component" value="Unassembled WGS sequence"/>
</dbReference>
<evidence type="ECO:0000313" key="2">
    <source>
        <dbReference type="EMBL" id="CAL6007064.1"/>
    </source>
</evidence>
<dbReference type="EMBL" id="CAXDID020000055">
    <property type="protein sequence ID" value="CAL6007064.1"/>
    <property type="molecule type" value="Genomic_DNA"/>
</dbReference>
<dbReference type="AlphaFoldDB" id="A0AA86UWZ7"/>
<dbReference type="Gene3D" id="2.160.20.110">
    <property type="match status" value="1"/>
</dbReference>
<name>A0AA86UWZ7_9EUKA</name>
<evidence type="ECO:0000313" key="1">
    <source>
        <dbReference type="EMBL" id="CAI9951628.1"/>
    </source>
</evidence>
<protein>
    <submittedName>
        <fullName evidence="2">Hypothetical_protein</fullName>
    </submittedName>
</protein>
<reference evidence="2 3" key="2">
    <citation type="submission" date="2024-07" db="EMBL/GenBank/DDBJ databases">
        <authorList>
            <person name="Akdeniz Z."/>
        </authorList>
    </citation>
    <scope>NUCLEOTIDE SEQUENCE [LARGE SCALE GENOMIC DNA]</scope>
</reference>
<gene>
    <name evidence="2" type="ORF">HINF_LOCUS20455</name>
    <name evidence="1" type="ORF">HINF_LOCUS39273</name>
</gene>
<dbReference type="EMBL" id="CATOUU010000825">
    <property type="protein sequence ID" value="CAI9951628.1"/>
    <property type="molecule type" value="Genomic_DNA"/>
</dbReference>